<evidence type="ECO:0000256" key="1">
    <source>
        <dbReference type="ARBA" id="ARBA00010838"/>
    </source>
</evidence>
<dbReference type="SUPFAM" id="SSF51445">
    <property type="entry name" value="(Trans)glycosidases"/>
    <property type="match status" value="1"/>
</dbReference>
<evidence type="ECO:0000313" key="7">
    <source>
        <dbReference type="Proteomes" id="UP000237347"/>
    </source>
</evidence>
<evidence type="ECO:0000256" key="4">
    <source>
        <dbReference type="RuleBase" id="RU003690"/>
    </source>
</evidence>
<dbReference type="PANTHER" id="PTHR10353:SF137">
    <property type="entry name" value="MYROSINASE 3-RELATED"/>
    <property type="match status" value="1"/>
</dbReference>
<reference evidence="6 7" key="1">
    <citation type="journal article" date="2018" name="Sci. Data">
        <title>The draft genome sequence of cork oak.</title>
        <authorList>
            <person name="Ramos A.M."/>
            <person name="Usie A."/>
            <person name="Barbosa P."/>
            <person name="Barros P.M."/>
            <person name="Capote T."/>
            <person name="Chaves I."/>
            <person name="Simoes F."/>
            <person name="Abreu I."/>
            <person name="Carrasquinho I."/>
            <person name="Faro C."/>
            <person name="Guimaraes J.B."/>
            <person name="Mendonca D."/>
            <person name="Nobrega F."/>
            <person name="Rodrigues L."/>
            <person name="Saibo N.J.M."/>
            <person name="Varela M.C."/>
            <person name="Egas C."/>
            <person name="Matos J."/>
            <person name="Miguel C.M."/>
            <person name="Oliveira M.M."/>
            <person name="Ricardo C.P."/>
            <person name="Goncalves S."/>
        </authorList>
    </citation>
    <scope>NUCLEOTIDE SEQUENCE [LARGE SCALE GENOMIC DNA]</scope>
    <source>
        <strain evidence="7">cv. HL8</strain>
    </source>
</reference>
<evidence type="ECO:0000256" key="3">
    <source>
        <dbReference type="ARBA" id="ARBA00023295"/>
    </source>
</evidence>
<feature type="signal peptide" evidence="5">
    <location>
        <begin position="1"/>
        <end position="18"/>
    </location>
</feature>
<sequence length="124" mass="14236">MVGCCGSWWVVEITKVSSLWSLMVGGVTGKLQGDIALMKEIGLDFFRFSSHGPEYYQFKTFITLFHWDVPQALEEEYGGFLSQNIVLLKWEKLAFQPKPWYVPKYQTVASTKAALRALDFMLGW</sequence>
<comment type="caution">
    <text evidence="6">The sequence shown here is derived from an EMBL/GenBank/DDBJ whole genome shotgun (WGS) entry which is preliminary data.</text>
</comment>
<dbReference type="InterPro" id="IPR017853">
    <property type="entry name" value="GH"/>
</dbReference>
<dbReference type="GO" id="GO:0008422">
    <property type="term" value="F:beta-glucosidase activity"/>
    <property type="evidence" value="ECO:0007669"/>
    <property type="project" value="TreeGrafter"/>
</dbReference>
<evidence type="ECO:0000256" key="5">
    <source>
        <dbReference type="SAM" id="SignalP"/>
    </source>
</evidence>
<dbReference type="EMBL" id="PKMF04000148">
    <property type="protein sequence ID" value="KAK7846934.1"/>
    <property type="molecule type" value="Genomic_DNA"/>
</dbReference>
<keyword evidence="7" id="KW-1185">Reference proteome</keyword>
<organism evidence="6 7">
    <name type="scientific">Quercus suber</name>
    <name type="common">Cork oak</name>
    <dbReference type="NCBI Taxonomy" id="58331"/>
    <lineage>
        <taxon>Eukaryota</taxon>
        <taxon>Viridiplantae</taxon>
        <taxon>Streptophyta</taxon>
        <taxon>Embryophyta</taxon>
        <taxon>Tracheophyta</taxon>
        <taxon>Spermatophyta</taxon>
        <taxon>Magnoliopsida</taxon>
        <taxon>eudicotyledons</taxon>
        <taxon>Gunneridae</taxon>
        <taxon>Pentapetalae</taxon>
        <taxon>rosids</taxon>
        <taxon>fabids</taxon>
        <taxon>Fagales</taxon>
        <taxon>Fagaceae</taxon>
        <taxon>Quercus</taxon>
    </lineage>
</organism>
<gene>
    <name evidence="6" type="primary">RG_14</name>
    <name evidence="6" type="ORF">CFP56_007252</name>
</gene>
<dbReference type="InterPro" id="IPR001360">
    <property type="entry name" value="Glyco_hydro_1"/>
</dbReference>
<dbReference type="Gene3D" id="3.20.20.80">
    <property type="entry name" value="Glycosidases"/>
    <property type="match status" value="1"/>
</dbReference>
<keyword evidence="2" id="KW-0378">Hydrolase</keyword>
<evidence type="ECO:0000313" key="6">
    <source>
        <dbReference type="EMBL" id="KAK7846934.1"/>
    </source>
</evidence>
<name>A0AAW0L823_QUESU</name>
<dbReference type="AlphaFoldDB" id="A0AAW0L823"/>
<comment type="similarity">
    <text evidence="1 4">Belongs to the glycosyl hydrolase 1 family.</text>
</comment>
<dbReference type="PANTHER" id="PTHR10353">
    <property type="entry name" value="GLYCOSYL HYDROLASE"/>
    <property type="match status" value="1"/>
</dbReference>
<dbReference type="Pfam" id="PF00232">
    <property type="entry name" value="Glyco_hydro_1"/>
    <property type="match status" value="1"/>
</dbReference>
<evidence type="ECO:0000256" key="2">
    <source>
        <dbReference type="ARBA" id="ARBA00022801"/>
    </source>
</evidence>
<dbReference type="GO" id="GO:0005975">
    <property type="term" value="P:carbohydrate metabolic process"/>
    <property type="evidence" value="ECO:0007669"/>
    <property type="project" value="InterPro"/>
</dbReference>
<feature type="chain" id="PRO_5043351089" evidence="5">
    <location>
        <begin position="19"/>
        <end position="124"/>
    </location>
</feature>
<keyword evidence="3" id="KW-0326">Glycosidase</keyword>
<proteinExistence type="inferred from homology"/>
<accession>A0AAW0L823</accession>
<dbReference type="Proteomes" id="UP000237347">
    <property type="component" value="Unassembled WGS sequence"/>
</dbReference>
<keyword evidence="5" id="KW-0732">Signal</keyword>
<protein>
    <submittedName>
        <fullName evidence="6">Raucaffricine-o-beta-d-glucosidase</fullName>
    </submittedName>
</protein>